<dbReference type="DNASU" id="1445602"/>
<feature type="transmembrane region" description="Helical" evidence="1">
    <location>
        <begin position="144"/>
        <end position="168"/>
    </location>
</feature>
<dbReference type="Proteomes" id="UP000002518">
    <property type="component" value="Chromosome"/>
</dbReference>
<reference evidence="2 3" key="1">
    <citation type="journal article" date="1999" name="DNA Res.">
        <title>Complete genome sequence of an aerobic hyper-thermophilic crenarchaeon, Aeropyrum pernix K1.</title>
        <authorList>
            <person name="Kawarabayasi Y."/>
            <person name="Hino Y."/>
            <person name="Horikawa H."/>
            <person name="Yamazaki S."/>
            <person name="Haikawa Y."/>
            <person name="Jin-no K."/>
            <person name="Takahashi M."/>
            <person name="Sekine M."/>
            <person name="Baba S."/>
            <person name="Ankai A."/>
            <person name="Kosugi H."/>
            <person name="Hosoyama A."/>
            <person name="Fukui S."/>
            <person name="Nagai Y."/>
            <person name="Nishijima K."/>
            <person name="Nakazawa H."/>
            <person name="Takamiya M."/>
            <person name="Masuda S."/>
            <person name="Funahashi T."/>
            <person name="Tanaka T."/>
            <person name="Kudoh Y."/>
            <person name="Yamazaki J."/>
            <person name="Kushida N."/>
            <person name="Oguchi A."/>
            <person name="Aoki K."/>
            <person name="Kubota K."/>
            <person name="Nakamura Y."/>
            <person name="Nomura N."/>
            <person name="Sako Y."/>
            <person name="Kikuchi H."/>
        </authorList>
    </citation>
    <scope>NUCLEOTIDE SEQUENCE [LARGE SCALE GENOMIC DNA]</scope>
    <source>
        <strain evidence="3">ATCC 700893 / DSM 11879 / JCM 9820 / NBRC 100138 / K1</strain>
    </source>
</reference>
<feature type="transmembrane region" description="Helical" evidence="1">
    <location>
        <begin position="120"/>
        <end position="138"/>
    </location>
</feature>
<feature type="transmembrane region" description="Helical" evidence="1">
    <location>
        <begin position="79"/>
        <end position="99"/>
    </location>
</feature>
<sequence length="241" mass="26275">MVDILSSLLLSLPFGVIGFLLVLSPGSIWTPVKESIGYVYVSRRVTVKASKLLGSLTLLASLISFVVGAAYGITIQASTLALLLALITVVTVEYSMRLAEIESLNQPVLEGFEPVGSIKLKYLTIILLVYLISIVFSIEGSLKLYSIGAYGTLASHLSIEILAGYTVFLSVKRPEAYVIPGLSRETIELLQFFMPTSLSLIAIGVYMILAGFHMWWIILLAGVTTLFVVTMLIMINKEGKY</sequence>
<keyword evidence="1" id="KW-1133">Transmembrane helix</keyword>
<dbReference type="PIR" id="D72751">
    <property type="entry name" value="D72751"/>
</dbReference>
<feature type="transmembrane region" description="Helical" evidence="1">
    <location>
        <begin position="12"/>
        <end position="32"/>
    </location>
</feature>
<dbReference type="EMBL" id="BA000002">
    <property type="protein sequence ID" value="BAA78910.1"/>
    <property type="molecule type" value="Genomic_DNA"/>
</dbReference>
<dbReference type="KEGG" id="ape:APE_0001"/>
<feature type="transmembrane region" description="Helical" evidence="1">
    <location>
        <begin position="189"/>
        <end position="209"/>
    </location>
</feature>
<gene>
    <name evidence="2" type="ordered locus">APE_0001</name>
</gene>
<keyword evidence="1" id="KW-0472">Membrane</keyword>
<dbReference type="AlphaFoldDB" id="Q9YGA0"/>
<dbReference type="STRING" id="272557.APE_0001"/>
<accession>Q9YGA0</accession>
<evidence type="ECO:0000256" key="1">
    <source>
        <dbReference type="SAM" id="Phobius"/>
    </source>
</evidence>
<name>Q9YGA0_AERPE</name>
<dbReference type="EnsemblBacteria" id="BAA78910">
    <property type="protein sequence ID" value="BAA78910"/>
    <property type="gene ID" value="APE_0001"/>
</dbReference>
<keyword evidence="3" id="KW-1185">Reference proteome</keyword>
<evidence type="ECO:0000313" key="3">
    <source>
        <dbReference type="Proteomes" id="UP000002518"/>
    </source>
</evidence>
<proteinExistence type="predicted"/>
<feature type="transmembrane region" description="Helical" evidence="1">
    <location>
        <begin position="52"/>
        <end position="73"/>
    </location>
</feature>
<protein>
    <submittedName>
        <fullName evidence="2">Uncharacterized protein</fullName>
    </submittedName>
</protein>
<keyword evidence="1" id="KW-0812">Transmembrane</keyword>
<organism evidence="2 3">
    <name type="scientific">Aeropyrum pernix (strain ATCC 700893 / DSM 11879 / JCM 9820 / NBRC 100138 / K1)</name>
    <dbReference type="NCBI Taxonomy" id="272557"/>
    <lineage>
        <taxon>Archaea</taxon>
        <taxon>Thermoproteota</taxon>
        <taxon>Thermoprotei</taxon>
        <taxon>Desulfurococcales</taxon>
        <taxon>Desulfurococcaceae</taxon>
        <taxon>Aeropyrum</taxon>
    </lineage>
</organism>
<evidence type="ECO:0000313" key="2">
    <source>
        <dbReference type="EMBL" id="BAA78910.1"/>
    </source>
</evidence>
<feature type="transmembrane region" description="Helical" evidence="1">
    <location>
        <begin position="215"/>
        <end position="235"/>
    </location>
</feature>